<reference evidence="2 3" key="1">
    <citation type="submission" date="2018-02" db="EMBL/GenBank/DDBJ databases">
        <title>Genome sequence of the basidiomycete white-rot fungus Phlebia centrifuga.</title>
        <authorList>
            <person name="Granchi Z."/>
            <person name="Peng M."/>
            <person name="de Vries R.P."/>
            <person name="Hilden K."/>
            <person name="Makela M.R."/>
            <person name="Grigoriev I."/>
            <person name="Riley R."/>
        </authorList>
    </citation>
    <scope>NUCLEOTIDE SEQUENCE [LARGE SCALE GENOMIC DNA]</scope>
    <source>
        <strain evidence="2 3">FBCC195</strain>
    </source>
</reference>
<feature type="compositionally biased region" description="Low complexity" evidence="1">
    <location>
        <begin position="60"/>
        <end position="95"/>
    </location>
</feature>
<evidence type="ECO:0000256" key="1">
    <source>
        <dbReference type="SAM" id="MobiDB-lite"/>
    </source>
</evidence>
<accession>A0A2R6PZ05</accession>
<dbReference type="AlphaFoldDB" id="A0A2R6PZ05"/>
<name>A0A2R6PZ05_9APHY</name>
<feature type="region of interest" description="Disordered" evidence="1">
    <location>
        <begin position="60"/>
        <end position="115"/>
    </location>
</feature>
<dbReference type="EMBL" id="MLYV02000426">
    <property type="protein sequence ID" value="PSR99049.1"/>
    <property type="molecule type" value="Genomic_DNA"/>
</dbReference>
<keyword evidence="3" id="KW-1185">Reference proteome</keyword>
<proteinExistence type="predicted"/>
<dbReference type="Proteomes" id="UP000186601">
    <property type="component" value="Unassembled WGS sequence"/>
</dbReference>
<feature type="compositionally biased region" description="Polar residues" evidence="1">
    <location>
        <begin position="28"/>
        <end position="38"/>
    </location>
</feature>
<feature type="compositionally biased region" description="Basic residues" evidence="1">
    <location>
        <begin position="98"/>
        <end position="107"/>
    </location>
</feature>
<sequence length="219" mass="23438">MSAPQDSHADATALATEPTPKAAPVTELTLTAPENETATPILPLAEAPAPMVAAAKETAPIVTTPSVTTPAVTTPTVTSPTVTTPTTPTASPSTSKQHPPHPIRRRSTGTSFSSMGEGIRQTIQSLRKLFHGGGTIHIHWEKIRVPEQLHAQHIATSPASIPSATSYSPTSIKRFKCLQTEEGFGRIGVMKFWHIGKVHGAYTEIAEREELGRLWTCKK</sequence>
<feature type="region of interest" description="Disordered" evidence="1">
    <location>
        <begin position="1"/>
        <end position="42"/>
    </location>
</feature>
<evidence type="ECO:0000313" key="3">
    <source>
        <dbReference type="Proteomes" id="UP000186601"/>
    </source>
</evidence>
<organism evidence="2 3">
    <name type="scientific">Hermanssonia centrifuga</name>
    <dbReference type="NCBI Taxonomy" id="98765"/>
    <lineage>
        <taxon>Eukaryota</taxon>
        <taxon>Fungi</taxon>
        <taxon>Dikarya</taxon>
        <taxon>Basidiomycota</taxon>
        <taxon>Agaricomycotina</taxon>
        <taxon>Agaricomycetes</taxon>
        <taxon>Polyporales</taxon>
        <taxon>Meruliaceae</taxon>
        <taxon>Hermanssonia</taxon>
    </lineage>
</organism>
<gene>
    <name evidence="2" type="ORF">PHLCEN_2v4206</name>
</gene>
<protein>
    <submittedName>
        <fullName evidence="2">Uncharacterized protein</fullName>
    </submittedName>
</protein>
<comment type="caution">
    <text evidence="2">The sequence shown here is derived from an EMBL/GenBank/DDBJ whole genome shotgun (WGS) entry which is preliminary data.</text>
</comment>
<evidence type="ECO:0000313" key="2">
    <source>
        <dbReference type="EMBL" id="PSR99049.1"/>
    </source>
</evidence>